<accession>A0A8H6J9G9</accession>
<name>A0A8H6J9G9_9PEZI</name>
<dbReference type="PANTHER" id="PTHR35394">
    <property type="entry name" value="DUF3176 DOMAIN-CONTAINING PROTEIN"/>
    <property type="match status" value="1"/>
</dbReference>
<feature type="transmembrane region" description="Helical" evidence="1">
    <location>
        <begin position="85"/>
        <end position="104"/>
    </location>
</feature>
<keyword evidence="1" id="KW-0472">Membrane</keyword>
<keyword evidence="3" id="KW-1185">Reference proteome</keyword>
<dbReference type="PANTHER" id="PTHR35394:SF6">
    <property type="entry name" value="DUF3176 DOMAIN-CONTAINING PROTEIN"/>
    <property type="match status" value="1"/>
</dbReference>
<protein>
    <submittedName>
        <fullName evidence="2">Uncharacterized protein</fullName>
    </submittedName>
</protein>
<keyword evidence="1" id="KW-0812">Transmembrane</keyword>
<dbReference type="Proteomes" id="UP000652219">
    <property type="component" value="Unassembled WGS sequence"/>
</dbReference>
<keyword evidence="1" id="KW-1133">Transmembrane helix</keyword>
<sequence length="171" mass="18742">MLIGEVPPLSGPVWLQTMYHEGNATLASMDAAWAGLAASVSATTRNRPRYVEPWEQDYGSAVSEGRVVVGTALTTETCVIVHWGWIAYPGALLVLQLVFLALVMGRRWGRDGGRWSADWKSSPLALLFHGLGENLREAYGEVPSVSSMNKAARQIKAQLMDPGSRGNWRFL</sequence>
<comment type="caution">
    <text evidence="2">The sequence shown here is derived from an EMBL/GenBank/DDBJ whole genome shotgun (WGS) entry which is preliminary data.</text>
</comment>
<dbReference type="AlphaFoldDB" id="A0A8H6J9G9"/>
<organism evidence="2 3">
    <name type="scientific">Colletotrichum sojae</name>
    <dbReference type="NCBI Taxonomy" id="2175907"/>
    <lineage>
        <taxon>Eukaryota</taxon>
        <taxon>Fungi</taxon>
        <taxon>Dikarya</taxon>
        <taxon>Ascomycota</taxon>
        <taxon>Pezizomycotina</taxon>
        <taxon>Sordariomycetes</taxon>
        <taxon>Hypocreomycetidae</taxon>
        <taxon>Glomerellales</taxon>
        <taxon>Glomerellaceae</taxon>
        <taxon>Colletotrichum</taxon>
        <taxon>Colletotrichum orchidearum species complex</taxon>
    </lineage>
</organism>
<reference evidence="2 3" key="1">
    <citation type="journal article" date="2020" name="Phytopathology">
        <title>Genome Sequence Resources of Colletotrichum truncatum, C. plurivorum, C. musicola, and C. sojae: Four Species Pathogenic to Soybean (Glycine max).</title>
        <authorList>
            <person name="Rogerio F."/>
            <person name="Boufleur T.R."/>
            <person name="Ciampi-Guillardi M."/>
            <person name="Sukno S.A."/>
            <person name="Thon M.R."/>
            <person name="Massola Junior N.S."/>
            <person name="Baroncelli R."/>
        </authorList>
    </citation>
    <scope>NUCLEOTIDE SEQUENCE [LARGE SCALE GENOMIC DNA]</scope>
    <source>
        <strain evidence="2 3">LFN0009</strain>
    </source>
</reference>
<evidence type="ECO:0000256" key="1">
    <source>
        <dbReference type="SAM" id="Phobius"/>
    </source>
</evidence>
<dbReference type="EMBL" id="WIGN01000111">
    <property type="protein sequence ID" value="KAF6808837.1"/>
    <property type="molecule type" value="Genomic_DNA"/>
</dbReference>
<evidence type="ECO:0000313" key="3">
    <source>
        <dbReference type="Proteomes" id="UP000652219"/>
    </source>
</evidence>
<gene>
    <name evidence="2" type="ORF">CSOJ01_07305</name>
</gene>
<proteinExistence type="predicted"/>
<evidence type="ECO:0000313" key="2">
    <source>
        <dbReference type="EMBL" id="KAF6808837.1"/>
    </source>
</evidence>